<organism evidence="1 2">
    <name type="scientific">Mariniblastus fucicola</name>
    <dbReference type="NCBI Taxonomy" id="980251"/>
    <lineage>
        <taxon>Bacteria</taxon>
        <taxon>Pseudomonadati</taxon>
        <taxon>Planctomycetota</taxon>
        <taxon>Planctomycetia</taxon>
        <taxon>Pirellulales</taxon>
        <taxon>Pirellulaceae</taxon>
        <taxon>Mariniblastus</taxon>
    </lineage>
</organism>
<accession>A0A5B9P4R7</accession>
<dbReference type="AlphaFoldDB" id="A0A5B9P4R7"/>
<evidence type="ECO:0000313" key="2">
    <source>
        <dbReference type="Proteomes" id="UP000322214"/>
    </source>
</evidence>
<sequence>MQIRKNARAIGRKNLFLKSVDSGCLRLKQAFKMCIVFAQMYDFGVLK</sequence>
<name>A0A5B9P4R7_9BACT</name>
<dbReference type="Proteomes" id="UP000322214">
    <property type="component" value="Chromosome"/>
</dbReference>
<dbReference type="EMBL" id="CP042912">
    <property type="protein sequence ID" value="QEG21388.1"/>
    <property type="molecule type" value="Genomic_DNA"/>
</dbReference>
<gene>
    <name evidence="1" type="ORF">MFFC18_12440</name>
</gene>
<dbReference type="KEGG" id="mff:MFFC18_12440"/>
<evidence type="ECO:0000313" key="1">
    <source>
        <dbReference type="EMBL" id="QEG21388.1"/>
    </source>
</evidence>
<reference evidence="1 2" key="1">
    <citation type="submission" date="2019-08" db="EMBL/GenBank/DDBJ databases">
        <title>Deep-cultivation of Planctomycetes and their phenomic and genomic characterization uncovers novel biology.</title>
        <authorList>
            <person name="Wiegand S."/>
            <person name="Jogler M."/>
            <person name="Boedeker C."/>
            <person name="Pinto D."/>
            <person name="Vollmers J."/>
            <person name="Rivas-Marin E."/>
            <person name="Kohn T."/>
            <person name="Peeters S.H."/>
            <person name="Heuer A."/>
            <person name="Rast P."/>
            <person name="Oberbeckmann S."/>
            <person name="Bunk B."/>
            <person name="Jeske O."/>
            <person name="Meyerdierks A."/>
            <person name="Storesund J.E."/>
            <person name="Kallscheuer N."/>
            <person name="Luecker S."/>
            <person name="Lage O.M."/>
            <person name="Pohl T."/>
            <person name="Merkel B.J."/>
            <person name="Hornburger P."/>
            <person name="Mueller R.-W."/>
            <person name="Bruemmer F."/>
            <person name="Labrenz M."/>
            <person name="Spormann A.M."/>
            <person name="Op den Camp H."/>
            <person name="Overmann J."/>
            <person name="Amann R."/>
            <person name="Jetten M.S.M."/>
            <person name="Mascher T."/>
            <person name="Medema M.H."/>
            <person name="Devos D.P."/>
            <person name="Kaster A.-K."/>
            <person name="Ovreas L."/>
            <person name="Rohde M."/>
            <person name="Galperin M.Y."/>
            <person name="Jogler C."/>
        </authorList>
    </citation>
    <scope>NUCLEOTIDE SEQUENCE [LARGE SCALE GENOMIC DNA]</scope>
    <source>
        <strain evidence="1 2">FC18</strain>
    </source>
</reference>
<dbReference type="STRING" id="980251.GCA_001642875_01631"/>
<keyword evidence="2" id="KW-1185">Reference proteome</keyword>
<protein>
    <submittedName>
        <fullName evidence="1">Uncharacterized protein</fullName>
    </submittedName>
</protein>
<proteinExistence type="predicted"/>